<comment type="catalytic activity">
    <reaction evidence="8">
        <text>(S)-lactate + NAD(+) = pyruvate + NADH + H(+)</text>
        <dbReference type="Rhea" id="RHEA:23444"/>
        <dbReference type="ChEBI" id="CHEBI:15361"/>
        <dbReference type="ChEBI" id="CHEBI:15378"/>
        <dbReference type="ChEBI" id="CHEBI:16651"/>
        <dbReference type="ChEBI" id="CHEBI:57540"/>
        <dbReference type="ChEBI" id="CHEBI:57945"/>
        <dbReference type="EC" id="1.1.1.27"/>
    </reaction>
</comment>
<reference evidence="11 13" key="1">
    <citation type="submission" date="2020-01" db="EMBL/GenBank/DDBJ databases">
        <authorList>
            <consortium name="DOE Joint Genome Institute"/>
            <person name="Haridas S."/>
            <person name="Albert R."/>
            <person name="Binder M."/>
            <person name="Bloem J."/>
            <person name="Labutti K."/>
            <person name="Salamov A."/>
            <person name="Andreopoulos B."/>
            <person name="Baker S.E."/>
            <person name="Barry K."/>
            <person name="Bills G."/>
            <person name="Bluhm B.H."/>
            <person name="Cannon C."/>
            <person name="Castanera R."/>
            <person name="Culley D.E."/>
            <person name="Daum C."/>
            <person name="Ezra D."/>
            <person name="Gonzalez J.B."/>
            <person name="Henrissat B."/>
            <person name="Kuo A."/>
            <person name="Liang C."/>
            <person name="Lipzen A."/>
            <person name="Lutzoni F."/>
            <person name="Magnuson J."/>
            <person name="Mondo S."/>
            <person name="Nolan M."/>
            <person name="Ohm R."/>
            <person name="Pangilinan J."/>
            <person name="Park H.-J."/>
            <person name="Ramirez L."/>
            <person name="Alfaro M."/>
            <person name="Sun H."/>
            <person name="Tritt A."/>
            <person name="Yoshinaga Y."/>
            <person name="Zwiers L.-H."/>
            <person name="Turgeon B.G."/>
            <person name="Goodwin S.B."/>
            <person name="Spatafora J.W."/>
            <person name="Crous P.W."/>
            <person name="Grigoriev I.V."/>
        </authorList>
    </citation>
    <scope>NUCLEOTIDE SEQUENCE</scope>
    <source>
        <strain evidence="11 13">CBS 781.70</strain>
    </source>
</reference>
<dbReference type="Gene3D" id="3.40.50.720">
    <property type="entry name" value="NAD(P)-binding Rossmann-like Domain"/>
    <property type="match status" value="1"/>
</dbReference>
<dbReference type="OrthoDB" id="6270329at2759"/>
<dbReference type="InterPro" id="IPR022383">
    <property type="entry name" value="Lactate/malate_DH_C"/>
</dbReference>
<reference evidence="13" key="3">
    <citation type="submission" date="2025-04" db="UniProtKB">
        <authorList>
            <consortium name="RefSeq"/>
        </authorList>
    </citation>
    <scope>IDENTIFICATION</scope>
    <source>
        <strain evidence="13">CBS 781.70</strain>
    </source>
</reference>
<dbReference type="GO" id="GO:0006089">
    <property type="term" value="P:lactate metabolic process"/>
    <property type="evidence" value="ECO:0007669"/>
    <property type="project" value="TreeGrafter"/>
</dbReference>
<dbReference type="Gene3D" id="3.90.110.10">
    <property type="entry name" value="Lactate dehydrogenase/glycoside hydrolase, family 4, C-terminal"/>
    <property type="match status" value="1"/>
</dbReference>
<reference evidence="13" key="2">
    <citation type="submission" date="2020-04" db="EMBL/GenBank/DDBJ databases">
        <authorList>
            <consortium name="NCBI Genome Project"/>
        </authorList>
    </citation>
    <scope>NUCLEOTIDE SEQUENCE</scope>
    <source>
        <strain evidence="13">CBS 781.70</strain>
    </source>
</reference>
<dbReference type="UniPathway" id="UPA00554">
    <property type="reaction ID" value="UER00611"/>
</dbReference>
<feature type="binding site" evidence="7">
    <location>
        <begin position="119"/>
        <end position="121"/>
    </location>
    <ligand>
        <name>NAD(+)</name>
        <dbReference type="ChEBI" id="CHEBI:57540"/>
    </ligand>
</feature>
<keyword evidence="5 7" id="KW-0520">NAD</keyword>
<dbReference type="InterPro" id="IPR001236">
    <property type="entry name" value="Lactate/malate_DH_N"/>
</dbReference>
<dbReference type="Proteomes" id="UP000504638">
    <property type="component" value="Unplaced"/>
</dbReference>
<dbReference type="PANTHER" id="PTHR43128">
    <property type="entry name" value="L-2-HYDROXYCARBOXYLATE DEHYDROGENASE (NAD(P)(+))"/>
    <property type="match status" value="1"/>
</dbReference>
<evidence type="ECO:0000256" key="4">
    <source>
        <dbReference type="ARBA" id="ARBA00023002"/>
    </source>
</evidence>
<feature type="binding site" evidence="7">
    <location>
        <position position="96"/>
    </location>
    <ligand>
        <name>NAD(+)</name>
        <dbReference type="ChEBI" id="CHEBI:57540"/>
    </ligand>
</feature>
<dbReference type="EMBL" id="ML975170">
    <property type="protein sequence ID" value="KAF1809841.1"/>
    <property type="molecule type" value="Genomic_DNA"/>
</dbReference>
<evidence type="ECO:0000256" key="3">
    <source>
        <dbReference type="ARBA" id="ARBA00012967"/>
    </source>
</evidence>
<evidence type="ECO:0000259" key="10">
    <source>
        <dbReference type="Pfam" id="PF02866"/>
    </source>
</evidence>
<comment type="similarity">
    <text evidence="2">Belongs to the LDH/MDH superfamily. LDH family.</text>
</comment>
<dbReference type="SUPFAM" id="SSF56327">
    <property type="entry name" value="LDH C-terminal domain-like"/>
    <property type="match status" value="1"/>
</dbReference>
<evidence type="ECO:0000256" key="5">
    <source>
        <dbReference type="ARBA" id="ARBA00023027"/>
    </source>
</evidence>
<dbReference type="PANTHER" id="PTHR43128:SF16">
    <property type="entry name" value="L-LACTATE DEHYDROGENASE"/>
    <property type="match status" value="1"/>
</dbReference>
<dbReference type="GeneID" id="54414506"/>
<feature type="domain" description="Lactate/malate dehydrogenase C-terminal" evidence="10">
    <location>
        <begin position="146"/>
        <end position="302"/>
    </location>
</feature>
<dbReference type="EC" id="1.1.1.27" evidence="3 8"/>
<keyword evidence="12" id="KW-1185">Reference proteome</keyword>
<evidence type="ECO:0000256" key="6">
    <source>
        <dbReference type="PIRSR" id="PIRSR000102-1"/>
    </source>
</evidence>
<dbReference type="SUPFAM" id="SSF51735">
    <property type="entry name" value="NAD(P)-binding Rossmann-fold domains"/>
    <property type="match status" value="1"/>
</dbReference>
<evidence type="ECO:0000259" key="9">
    <source>
        <dbReference type="Pfam" id="PF00056"/>
    </source>
</evidence>
<name>A0A6G1FVY8_9PEZI</name>
<accession>A0A6G1FVY8</accession>
<dbReference type="PROSITE" id="PS00064">
    <property type="entry name" value="L_LDH"/>
    <property type="match status" value="1"/>
</dbReference>
<proteinExistence type="inferred from homology"/>
<protein>
    <recommendedName>
        <fullName evidence="3 8">L-lactate dehydrogenase</fullName>
        <ecNumber evidence="3 8">1.1.1.27</ecNumber>
    </recommendedName>
</protein>
<evidence type="ECO:0000256" key="8">
    <source>
        <dbReference type="RuleBase" id="RU000496"/>
    </source>
</evidence>
<dbReference type="PRINTS" id="PR00086">
    <property type="entry name" value="LLDHDRGNASE"/>
</dbReference>
<evidence type="ECO:0000313" key="11">
    <source>
        <dbReference type="EMBL" id="KAF1809841.1"/>
    </source>
</evidence>
<dbReference type="Pfam" id="PF02866">
    <property type="entry name" value="Ldh_1_C"/>
    <property type="match status" value="1"/>
</dbReference>
<dbReference type="InterPro" id="IPR001557">
    <property type="entry name" value="L-lactate/malate_DH"/>
</dbReference>
<dbReference type="InterPro" id="IPR015955">
    <property type="entry name" value="Lactate_DH/Glyco_Ohase_4_C"/>
</dbReference>
<feature type="active site" description="Proton acceptor" evidence="6">
    <location>
        <position position="176"/>
    </location>
</feature>
<dbReference type="Pfam" id="PF00056">
    <property type="entry name" value="Ldh_1_N"/>
    <property type="match status" value="1"/>
</dbReference>
<evidence type="ECO:0000313" key="13">
    <source>
        <dbReference type="RefSeq" id="XP_033531472.1"/>
    </source>
</evidence>
<dbReference type="GO" id="GO:0004459">
    <property type="term" value="F:L-lactate dehydrogenase (NAD+) activity"/>
    <property type="evidence" value="ECO:0007669"/>
    <property type="project" value="UniProtKB-EC"/>
</dbReference>
<sequence>MLPTSDTIAIIGAGSVGSAIAQSLLLRKIVADLILVDIDTELCNAQVQDLADAAYLSNVRIRQGTSAEAGQSNIIVVTAGAKQRENDTRMSLIDRNYAILENILSSMKPIREDAILVLVANPVDVLTYFAQKLSGLPQSQVFGSGTLLDSIRLRAILASKLKVADTSVSAYVIGEHGDSQCVAWSTANVHGTPYLSLFPIDEEERAKVAAITKRKAYEIIKAKGFTSYGIAAVASTICECIVFDQRRVFPLSHWQNDFGCCLSLPAVLGRSGIVSTLPIPLDQEETSALAQSGASIKDIISKYDV</sequence>
<evidence type="ECO:0000313" key="12">
    <source>
        <dbReference type="Proteomes" id="UP000504638"/>
    </source>
</evidence>
<evidence type="ECO:0000256" key="7">
    <source>
        <dbReference type="PIRSR" id="PIRSR000102-3"/>
    </source>
</evidence>
<dbReference type="InterPro" id="IPR018177">
    <property type="entry name" value="L-lactate_DH_AS"/>
</dbReference>
<organism evidence="11">
    <name type="scientific">Eremomyces bilateralis CBS 781.70</name>
    <dbReference type="NCBI Taxonomy" id="1392243"/>
    <lineage>
        <taxon>Eukaryota</taxon>
        <taxon>Fungi</taxon>
        <taxon>Dikarya</taxon>
        <taxon>Ascomycota</taxon>
        <taxon>Pezizomycotina</taxon>
        <taxon>Dothideomycetes</taxon>
        <taxon>Dothideomycetes incertae sedis</taxon>
        <taxon>Eremomycetales</taxon>
        <taxon>Eremomycetaceae</taxon>
        <taxon>Eremomyces</taxon>
    </lineage>
</organism>
<dbReference type="RefSeq" id="XP_033531472.1">
    <property type="nucleotide sequence ID" value="XM_033673936.1"/>
</dbReference>
<dbReference type="AlphaFoldDB" id="A0A6G1FVY8"/>
<feature type="binding site" evidence="7">
    <location>
        <position position="37"/>
    </location>
    <ligand>
        <name>NAD(+)</name>
        <dbReference type="ChEBI" id="CHEBI:57540"/>
    </ligand>
</feature>
<feature type="binding site" evidence="7">
    <location>
        <begin position="12"/>
        <end position="17"/>
    </location>
    <ligand>
        <name>NAD(+)</name>
        <dbReference type="ChEBI" id="CHEBI:57540"/>
    </ligand>
</feature>
<dbReference type="CDD" id="cd00300">
    <property type="entry name" value="LDH_like"/>
    <property type="match status" value="1"/>
</dbReference>
<gene>
    <name evidence="11 13" type="ORF">P152DRAFT_151887</name>
</gene>
<keyword evidence="4 8" id="KW-0560">Oxidoreductase</keyword>
<evidence type="ECO:0000256" key="2">
    <source>
        <dbReference type="ARBA" id="ARBA00006054"/>
    </source>
</evidence>
<comment type="pathway">
    <text evidence="1 8">Fermentation; pyruvate fermentation to lactate; (S)-lactate from pyruvate: step 1/1.</text>
</comment>
<dbReference type="PIRSF" id="PIRSF000102">
    <property type="entry name" value="Lac_mal_DH"/>
    <property type="match status" value="1"/>
</dbReference>
<dbReference type="InterPro" id="IPR036291">
    <property type="entry name" value="NAD(P)-bd_dom_sf"/>
</dbReference>
<feature type="domain" description="Lactate/malate dehydrogenase N-terminal" evidence="9">
    <location>
        <begin position="8"/>
        <end position="143"/>
    </location>
</feature>
<evidence type="ECO:0000256" key="1">
    <source>
        <dbReference type="ARBA" id="ARBA00004843"/>
    </source>
</evidence>